<accession>A0A0L6VEH6</accession>
<protein>
    <submittedName>
        <fullName evidence="2">Uncharacterized protein</fullName>
    </submittedName>
</protein>
<proteinExistence type="predicted"/>
<gene>
    <name evidence="2" type="ORF">VP01_1789g7</name>
</gene>
<dbReference type="AlphaFoldDB" id="A0A0L6VEH6"/>
<evidence type="ECO:0000256" key="1">
    <source>
        <dbReference type="SAM" id="MobiDB-lite"/>
    </source>
</evidence>
<feature type="region of interest" description="Disordered" evidence="1">
    <location>
        <begin position="66"/>
        <end position="99"/>
    </location>
</feature>
<keyword evidence="3" id="KW-1185">Reference proteome</keyword>
<evidence type="ECO:0000313" key="2">
    <source>
        <dbReference type="EMBL" id="KNZ59186.1"/>
    </source>
</evidence>
<feature type="compositionally biased region" description="Polar residues" evidence="1">
    <location>
        <begin position="88"/>
        <end position="99"/>
    </location>
</feature>
<dbReference type="VEuPathDB" id="FungiDB:VP01_1789g7"/>
<dbReference type="EMBL" id="LAVV01006602">
    <property type="protein sequence ID" value="KNZ59186.1"/>
    <property type="molecule type" value="Genomic_DNA"/>
</dbReference>
<dbReference type="Proteomes" id="UP000037035">
    <property type="component" value="Unassembled WGS sequence"/>
</dbReference>
<sequence>MSHPEQSSSPNQPIPDPINFDLDVFVAVSDIQCGNQPPPAYLLARNNTCTYYSATGHWQSHLPVLRRDAFHPPPDSSGRSPSGYAQPPQANSSRLGHHQ</sequence>
<reference evidence="2 3" key="1">
    <citation type="submission" date="2015-08" db="EMBL/GenBank/DDBJ databases">
        <title>Next Generation Sequencing and Analysis of the Genome of Puccinia sorghi L Schw, the Causal Agent of Maize Common Rust.</title>
        <authorList>
            <person name="Rochi L."/>
            <person name="Burguener G."/>
            <person name="Darino M."/>
            <person name="Turjanski A."/>
            <person name="Kreff E."/>
            <person name="Dieguez M.J."/>
            <person name="Sacco F."/>
        </authorList>
    </citation>
    <scope>NUCLEOTIDE SEQUENCE [LARGE SCALE GENOMIC DNA]</scope>
    <source>
        <strain evidence="2 3">RO10H11247</strain>
    </source>
</reference>
<organism evidence="2 3">
    <name type="scientific">Puccinia sorghi</name>
    <dbReference type="NCBI Taxonomy" id="27349"/>
    <lineage>
        <taxon>Eukaryota</taxon>
        <taxon>Fungi</taxon>
        <taxon>Dikarya</taxon>
        <taxon>Basidiomycota</taxon>
        <taxon>Pucciniomycotina</taxon>
        <taxon>Pucciniomycetes</taxon>
        <taxon>Pucciniales</taxon>
        <taxon>Pucciniaceae</taxon>
        <taxon>Puccinia</taxon>
    </lineage>
</organism>
<name>A0A0L6VEH6_9BASI</name>
<comment type="caution">
    <text evidence="2">The sequence shown here is derived from an EMBL/GenBank/DDBJ whole genome shotgun (WGS) entry which is preliminary data.</text>
</comment>
<evidence type="ECO:0000313" key="3">
    <source>
        <dbReference type="Proteomes" id="UP000037035"/>
    </source>
</evidence>